<dbReference type="AlphaFoldDB" id="A0A1M5EX01"/>
<dbReference type="PANTHER" id="PTHR48081:SF13">
    <property type="entry name" value="ALPHA_BETA HYDROLASE"/>
    <property type="match status" value="1"/>
</dbReference>
<dbReference type="Proteomes" id="UP000184071">
    <property type="component" value="Unassembled WGS sequence"/>
</dbReference>
<evidence type="ECO:0000313" key="4">
    <source>
        <dbReference type="Proteomes" id="UP000184071"/>
    </source>
</evidence>
<dbReference type="Pfam" id="PF20434">
    <property type="entry name" value="BD-FAE"/>
    <property type="match status" value="1"/>
</dbReference>
<evidence type="ECO:0000256" key="1">
    <source>
        <dbReference type="ARBA" id="ARBA00022801"/>
    </source>
</evidence>
<dbReference type="STRING" id="370979.SAMN05443663_101277"/>
<dbReference type="InterPro" id="IPR029058">
    <property type="entry name" value="AB_hydrolase_fold"/>
</dbReference>
<dbReference type="InterPro" id="IPR049492">
    <property type="entry name" value="BD-FAE-like_dom"/>
</dbReference>
<dbReference type="RefSeq" id="WP_073412655.1">
    <property type="nucleotide sequence ID" value="NZ_FQWC01000001.1"/>
</dbReference>
<accession>A0A1M5EX01</accession>
<proteinExistence type="predicted"/>
<evidence type="ECO:0000259" key="2">
    <source>
        <dbReference type="Pfam" id="PF20434"/>
    </source>
</evidence>
<dbReference type="GO" id="GO:0016787">
    <property type="term" value="F:hydrolase activity"/>
    <property type="evidence" value="ECO:0007669"/>
    <property type="project" value="UniProtKB-KW"/>
</dbReference>
<feature type="domain" description="BD-FAE-like" evidence="2">
    <location>
        <begin position="35"/>
        <end position="228"/>
    </location>
</feature>
<dbReference type="Gene3D" id="3.40.50.1820">
    <property type="entry name" value="alpha/beta hydrolase"/>
    <property type="match status" value="1"/>
</dbReference>
<gene>
    <name evidence="3" type="ORF">SAMN05443663_101277</name>
</gene>
<evidence type="ECO:0000313" key="3">
    <source>
        <dbReference type="EMBL" id="SHF83783.1"/>
    </source>
</evidence>
<keyword evidence="1" id="KW-0378">Hydrolase</keyword>
<dbReference type="PANTHER" id="PTHR48081">
    <property type="entry name" value="AB HYDROLASE SUPERFAMILY PROTEIN C4A8.06C"/>
    <property type="match status" value="1"/>
</dbReference>
<dbReference type="InterPro" id="IPR050300">
    <property type="entry name" value="GDXG_lipolytic_enzyme"/>
</dbReference>
<keyword evidence="4" id="KW-1185">Reference proteome</keyword>
<reference evidence="4" key="1">
    <citation type="submission" date="2016-11" db="EMBL/GenBank/DDBJ databases">
        <authorList>
            <person name="Varghese N."/>
            <person name="Submissions S."/>
        </authorList>
    </citation>
    <scope>NUCLEOTIDE SEQUENCE [LARGE SCALE GENOMIC DNA]</scope>
    <source>
        <strain evidence="4">DSM 17963</strain>
    </source>
</reference>
<organism evidence="3 4">
    <name type="scientific">Flavobacterium defluvii</name>
    <dbReference type="NCBI Taxonomy" id="370979"/>
    <lineage>
        <taxon>Bacteria</taxon>
        <taxon>Pseudomonadati</taxon>
        <taxon>Bacteroidota</taxon>
        <taxon>Flavobacteriia</taxon>
        <taxon>Flavobacteriales</taxon>
        <taxon>Flavobacteriaceae</taxon>
        <taxon>Flavobacterium</taxon>
    </lineage>
</organism>
<dbReference type="SUPFAM" id="SSF53474">
    <property type="entry name" value="alpha/beta-Hydrolases"/>
    <property type="match status" value="1"/>
</dbReference>
<name>A0A1M5EX01_9FLAO</name>
<sequence>MRHIFLFLVFAYCNSFGQTNYIPHLAYGKSYQQVLDLYIPDGNLKDSPVIILLHGGAWSMGGLEYTSKHAQDIADKGFVVANVDYRYVSDNTSAKDLLDDIDAAVNYVSGISNKYGYAKKGYHIVGISAGAHLSLLYGYTKKTMKSITALCAPSRLDSVEAVEFMKNNGHLDIIEKLAGTKINANGSNLALIKISPFNNISNVPTLLIHGDADNLVNVSQSQNLYTELKRKGVETKLIIREGKGHDVGMNTPDTEIQNIKDITEWVLQHNK</sequence>
<dbReference type="EMBL" id="FQWC01000001">
    <property type="protein sequence ID" value="SHF83783.1"/>
    <property type="molecule type" value="Genomic_DNA"/>
</dbReference>
<dbReference type="OrthoDB" id="9777975at2"/>
<protein>
    <submittedName>
        <fullName evidence="3">Acetyl esterase/lipase</fullName>
    </submittedName>
</protein>